<feature type="domain" description="T-SNARE coiled-coil homology" evidence="4">
    <location>
        <begin position="203"/>
        <end position="265"/>
    </location>
</feature>
<dbReference type="GO" id="GO:0000149">
    <property type="term" value="F:SNARE binding"/>
    <property type="evidence" value="ECO:0007669"/>
    <property type="project" value="TreeGrafter"/>
</dbReference>
<dbReference type="GO" id="GO:0031201">
    <property type="term" value="C:SNARE complex"/>
    <property type="evidence" value="ECO:0007669"/>
    <property type="project" value="TreeGrafter"/>
</dbReference>
<evidence type="ECO:0000256" key="3">
    <source>
        <dbReference type="SAM" id="Phobius"/>
    </source>
</evidence>
<evidence type="ECO:0000256" key="1">
    <source>
        <dbReference type="ARBA" id="ARBA00023054"/>
    </source>
</evidence>
<dbReference type="GO" id="GO:0012505">
    <property type="term" value="C:endomembrane system"/>
    <property type="evidence" value="ECO:0007669"/>
    <property type="project" value="TreeGrafter"/>
</dbReference>
<feature type="region of interest" description="Disordered" evidence="2">
    <location>
        <begin position="12"/>
        <end position="44"/>
    </location>
</feature>
<name>A0AAV6RUH0_SOLSE</name>
<comment type="caution">
    <text evidence="5">The sequence shown here is derived from an EMBL/GenBank/DDBJ whole genome shotgun (WGS) entry which is preliminary data.</text>
</comment>
<dbReference type="Pfam" id="PF00804">
    <property type="entry name" value="Syntaxin"/>
    <property type="match status" value="1"/>
</dbReference>
<dbReference type="InterPro" id="IPR045242">
    <property type="entry name" value="Syntaxin"/>
</dbReference>
<dbReference type="Proteomes" id="UP000693946">
    <property type="component" value="Linkage Group LG18"/>
</dbReference>
<dbReference type="PANTHER" id="PTHR19957:SF97">
    <property type="entry name" value="SYNTAXIN-4"/>
    <property type="match status" value="1"/>
</dbReference>
<dbReference type="InterPro" id="IPR006011">
    <property type="entry name" value="Syntaxin_N"/>
</dbReference>
<dbReference type="GO" id="GO:0006886">
    <property type="term" value="P:intracellular protein transport"/>
    <property type="evidence" value="ECO:0007669"/>
    <property type="project" value="TreeGrafter"/>
</dbReference>
<organism evidence="5 6">
    <name type="scientific">Solea senegalensis</name>
    <name type="common">Senegalese sole</name>
    <dbReference type="NCBI Taxonomy" id="28829"/>
    <lineage>
        <taxon>Eukaryota</taxon>
        <taxon>Metazoa</taxon>
        <taxon>Chordata</taxon>
        <taxon>Craniata</taxon>
        <taxon>Vertebrata</taxon>
        <taxon>Euteleostomi</taxon>
        <taxon>Actinopterygii</taxon>
        <taxon>Neopterygii</taxon>
        <taxon>Teleostei</taxon>
        <taxon>Neoteleostei</taxon>
        <taxon>Acanthomorphata</taxon>
        <taxon>Carangaria</taxon>
        <taxon>Pleuronectiformes</taxon>
        <taxon>Pleuronectoidei</taxon>
        <taxon>Soleidae</taxon>
        <taxon>Solea</taxon>
    </lineage>
</organism>
<protein>
    <submittedName>
        <fullName evidence="5">Syntaxin-4-like isoform X2</fullName>
    </submittedName>
</protein>
<keyword evidence="6" id="KW-1185">Reference proteome</keyword>
<dbReference type="GO" id="GO:0005886">
    <property type="term" value="C:plasma membrane"/>
    <property type="evidence" value="ECO:0007669"/>
    <property type="project" value="TreeGrafter"/>
</dbReference>
<dbReference type="PROSITE" id="PS50192">
    <property type="entry name" value="T_SNARE"/>
    <property type="match status" value="1"/>
</dbReference>
<reference evidence="5 6" key="1">
    <citation type="journal article" date="2021" name="Sci. Rep.">
        <title>Chromosome anchoring in Senegalese sole (Solea senegalensis) reveals sex-associated markers and genome rearrangements in flatfish.</title>
        <authorList>
            <person name="Guerrero-Cozar I."/>
            <person name="Gomez-Garrido J."/>
            <person name="Berbel C."/>
            <person name="Martinez-Blanch J.F."/>
            <person name="Alioto T."/>
            <person name="Claros M.G."/>
            <person name="Gagnaire P.A."/>
            <person name="Manchado M."/>
        </authorList>
    </citation>
    <scope>NUCLEOTIDE SEQUENCE [LARGE SCALE GENOMIC DNA]</scope>
    <source>
        <strain evidence="5">Sse05_10M</strain>
    </source>
</reference>
<dbReference type="EMBL" id="JAGKHQ010000010">
    <property type="protein sequence ID" value="KAG7507451.1"/>
    <property type="molecule type" value="Genomic_DNA"/>
</dbReference>
<keyword evidence="1" id="KW-0175">Coiled coil</keyword>
<dbReference type="Pfam" id="PF05739">
    <property type="entry name" value="SNARE"/>
    <property type="match status" value="1"/>
</dbReference>
<evidence type="ECO:0000313" key="5">
    <source>
        <dbReference type="EMBL" id="KAG7507451.1"/>
    </source>
</evidence>
<keyword evidence="3" id="KW-1133">Transmembrane helix</keyword>
<feature type="compositionally biased region" description="Acidic residues" evidence="2">
    <location>
        <begin position="15"/>
        <end position="26"/>
    </location>
</feature>
<dbReference type="GO" id="GO:0006906">
    <property type="term" value="P:vesicle fusion"/>
    <property type="evidence" value="ECO:0007669"/>
    <property type="project" value="TreeGrafter"/>
</dbReference>
<gene>
    <name evidence="5" type="ORF">JOB18_034961</name>
</gene>
<accession>A0AAV6RUH0</accession>
<dbReference type="GO" id="GO:0005484">
    <property type="term" value="F:SNAP receptor activity"/>
    <property type="evidence" value="ECO:0007669"/>
    <property type="project" value="TreeGrafter"/>
</dbReference>
<keyword evidence="3" id="KW-0812">Transmembrane</keyword>
<proteinExistence type="predicted"/>
<dbReference type="SMART" id="SM00397">
    <property type="entry name" value="t_SNARE"/>
    <property type="match status" value="1"/>
</dbReference>
<sequence>MRDRIKELRKYIEASDQDDDDDDEEETRALITKPRNSSTKEEKESEVFLKKAHEIHEEIQSLKKMVLDLENKQKTVLSMALPVEGRKKELQFFAEEIKTMASQIQRKLRNIEPKKGVKEGKYIPINVRIQRTQHSICSKMFLELVGYFYTVQSRYRDCNKERIQRQLNITGVNVSDEELDTMLESGKMDVQIFSSCATTKQDLDEIESQHDEILKLEQSIETLHDMFQYLTIEVVAQGEMVNRIQNNIDQSSVNVEKAKDNTGQAVTYRQKACKKKIWIAIFLAIVVVTLVILLSTLLST</sequence>
<dbReference type="GO" id="GO:0006887">
    <property type="term" value="P:exocytosis"/>
    <property type="evidence" value="ECO:0007669"/>
    <property type="project" value="TreeGrafter"/>
</dbReference>
<dbReference type="PANTHER" id="PTHR19957">
    <property type="entry name" value="SYNTAXIN"/>
    <property type="match status" value="1"/>
</dbReference>
<evidence type="ECO:0000313" key="6">
    <source>
        <dbReference type="Proteomes" id="UP000693946"/>
    </source>
</evidence>
<dbReference type="InterPro" id="IPR000727">
    <property type="entry name" value="T_SNARE_dom"/>
</dbReference>
<evidence type="ECO:0000256" key="2">
    <source>
        <dbReference type="SAM" id="MobiDB-lite"/>
    </source>
</evidence>
<dbReference type="AlphaFoldDB" id="A0AAV6RUH0"/>
<feature type="transmembrane region" description="Helical" evidence="3">
    <location>
        <begin position="277"/>
        <end position="298"/>
    </location>
</feature>
<evidence type="ECO:0000259" key="4">
    <source>
        <dbReference type="PROSITE" id="PS50192"/>
    </source>
</evidence>
<dbReference type="GO" id="GO:0048278">
    <property type="term" value="P:vesicle docking"/>
    <property type="evidence" value="ECO:0007669"/>
    <property type="project" value="TreeGrafter"/>
</dbReference>
<keyword evidence="3" id="KW-0472">Membrane</keyword>